<accession>A0A1I3ZFY2</accession>
<dbReference type="EMBL" id="FOSD01000007">
    <property type="protein sequence ID" value="SFK43014.1"/>
    <property type="molecule type" value="Genomic_DNA"/>
</dbReference>
<proteinExistence type="predicted"/>
<evidence type="ECO:0000313" key="2">
    <source>
        <dbReference type="Proteomes" id="UP000198841"/>
    </source>
</evidence>
<comment type="caution">
    <text evidence="1">The sequence shown here is derived from an EMBL/GenBank/DDBJ whole genome shotgun (WGS) entry which is preliminary data.</text>
</comment>
<sequence>MAELHQKSEVSYARKLSPALQRRLCARLPKLHAATGHHPEGVLDGGAGV</sequence>
<protein>
    <submittedName>
        <fullName evidence="1">Uncharacterized protein</fullName>
    </submittedName>
</protein>
<reference evidence="1 2" key="1">
    <citation type="submission" date="2016-10" db="EMBL/GenBank/DDBJ databases">
        <authorList>
            <person name="Varghese N."/>
            <person name="Submissions S."/>
        </authorList>
    </citation>
    <scope>NUCLEOTIDE SEQUENCE [LARGE SCALE GENOMIC DNA]</scope>
    <source>
        <strain evidence="1 2">YR512</strain>
    </source>
</reference>
<keyword evidence="2" id="KW-1185">Reference proteome</keyword>
<name>A0A1I3ZFY2_9GAMM</name>
<dbReference type="Proteomes" id="UP000198841">
    <property type="component" value="Unassembled WGS sequence"/>
</dbReference>
<gene>
    <name evidence="1" type="ORF">SAMN05518863_10710</name>
</gene>
<organism evidence="1 2">
    <name type="scientific">Candidatus Pantoea symbiotica</name>
    <dbReference type="NCBI Taxonomy" id="1884370"/>
    <lineage>
        <taxon>Bacteria</taxon>
        <taxon>Pseudomonadati</taxon>
        <taxon>Pseudomonadota</taxon>
        <taxon>Gammaproteobacteria</taxon>
        <taxon>Enterobacterales</taxon>
        <taxon>Erwiniaceae</taxon>
        <taxon>Pantoea</taxon>
    </lineage>
</organism>
<evidence type="ECO:0000313" key="1">
    <source>
        <dbReference type="EMBL" id="SFK43014.1"/>
    </source>
</evidence>